<dbReference type="Gene3D" id="3.40.50.300">
    <property type="entry name" value="P-loop containing nucleotide triphosphate hydrolases"/>
    <property type="match status" value="1"/>
</dbReference>
<dbReference type="InterPro" id="IPR027417">
    <property type="entry name" value="P-loop_NTPase"/>
</dbReference>
<dbReference type="InterPro" id="IPR004130">
    <property type="entry name" value="Gpn"/>
</dbReference>
<dbReference type="GO" id="GO:0005525">
    <property type="term" value="F:GTP binding"/>
    <property type="evidence" value="ECO:0007669"/>
    <property type="project" value="UniProtKB-KW"/>
</dbReference>
<keyword evidence="3" id="KW-0378">Hydrolase</keyword>
<dbReference type="CDD" id="cd00882">
    <property type="entry name" value="Ras_like_GTPase"/>
    <property type="match status" value="1"/>
</dbReference>
<evidence type="ECO:0000313" key="6">
    <source>
        <dbReference type="Proteomes" id="UP000589716"/>
    </source>
</evidence>
<dbReference type="GO" id="GO:0016787">
    <property type="term" value="F:hydrolase activity"/>
    <property type="evidence" value="ECO:0007669"/>
    <property type="project" value="UniProtKB-KW"/>
</dbReference>
<dbReference type="PANTHER" id="PTHR42708">
    <property type="entry name" value="ATP/GTP-BINDING PROTEIN-RELATED"/>
    <property type="match status" value="1"/>
</dbReference>
<evidence type="ECO:0000256" key="2">
    <source>
        <dbReference type="ARBA" id="ARBA00022741"/>
    </source>
</evidence>
<dbReference type="EMBL" id="JACCKX010000001">
    <property type="protein sequence ID" value="NZA00698.1"/>
    <property type="molecule type" value="Genomic_DNA"/>
</dbReference>
<dbReference type="PANTHER" id="PTHR42708:SF1">
    <property type="entry name" value="GLIDING MOTILITY PROTEIN MGLA"/>
    <property type="match status" value="1"/>
</dbReference>
<dbReference type="Pfam" id="PF03029">
    <property type="entry name" value="ATP_bind_1"/>
    <property type="match status" value="1"/>
</dbReference>
<dbReference type="RefSeq" id="WP_180549250.1">
    <property type="nucleotide sequence ID" value="NZ_JACCKX010000001.1"/>
</dbReference>
<evidence type="ECO:0000256" key="1">
    <source>
        <dbReference type="ARBA" id="ARBA00005290"/>
    </source>
</evidence>
<evidence type="ECO:0000256" key="3">
    <source>
        <dbReference type="ARBA" id="ARBA00022801"/>
    </source>
</evidence>
<dbReference type="Proteomes" id="UP000589716">
    <property type="component" value="Unassembled WGS sequence"/>
</dbReference>
<dbReference type="AlphaFoldDB" id="A0A853IVY9"/>
<reference evidence="5 6" key="1">
    <citation type="submission" date="2020-07" db="EMBL/GenBank/DDBJ databases">
        <authorList>
            <person name="Maaloum M."/>
        </authorList>
    </citation>
    <scope>NUCLEOTIDE SEQUENCE [LARGE SCALE GENOMIC DNA]</scope>
    <source>
        <strain evidence="5 6">GCS-AN-3</strain>
    </source>
</reference>
<dbReference type="InterPro" id="IPR052705">
    <property type="entry name" value="Gliding_Motility_GTPase"/>
</dbReference>
<proteinExistence type="inferred from homology"/>
<comment type="caution">
    <text evidence="5">The sequence shown here is derived from an EMBL/GenBank/DDBJ whole genome shotgun (WGS) entry which is preliminary data.</text>
</comment>
<dbReference type="SUPFAM" id="SSF52540">
    <property type="entry name" value="P-loop containing nucleoside triphosphate hydrolases"/>
    <property type="match status" value="1"/>
</dbReference>
<keyword evidence="6" id="KW-1185">Reference proteome</keyword>
<accession>A0A853IVY9</accession>
<sequence>MAEWSVLFMGPVGAGKTTAIHTLSDIEVVHTEARATDATRHLKATTTVSMDVGVLHLPGNDKLRLYGAPGQDRFDFMWDILLEQAKAAIVLVNHAAPHPERDLALYMRNIAERLGQRPLPLVVGVTHADRQPDRPLSIYDDCLIPRPTCPPTAAYRCCSWMRATGRRCARC</sequence>
<keyword evidence="4" id="KW-0342">GTP-binding</keyword>
<comment type="similarity">
    <text evidence="1">Belongs to the GPN-loop GTPase family.</text>
</comment>
<evidence type="ECO:0000256" key="4">
    <source>
        <dbReference type="ARBA" id="ARBA00023134"/>
    </source>
</evidence>
<evidence type="ECO:0000313" key="5">
    <source>
        <dbReference type="EMBL" id="NZA00698.1"/>
    </source>
</evidence>
<keyword evidence="2" id="KW-0547">Nucleotide-binding</keyword>
<name>A0A853IVY9_9BURK</name>
<gene>
    <name evidence="5" type="ORF">H0I39_00905</name>
</gene>
<organism evidence="5 6">
    <name type="scientific">Ottowia beijingensis</name>
    <dbReference type="NCBI Taxonomy" id="1207057"/>
    <lineage>
        <taxon>Bacteria</taxon>
        <taxon>Pseudomonadati</taxon>
        <taxon>Pseudomonadota</taxon>
        <taxon>Betaproteobacteria</taxon>
        <taxon>Burkholderiales</taxon>
        <taxon>Comamonadaceae</taxon>
        <taxon>Ottowia</taxon>
    </lineage>
</organism>
<protein>
    <submittedName>
        <fullName evidence="5">ATP/GTP-binding protein</fullName>
    </submittedName>
</protein>